<feature type="compositionally biased region" description="Polar residues" evidence="1">
    <location>
        <begin position="44"/>
        <end position="53"/>
    </location>
</feature>
<reference evidence="2" key="1">
    <citation type="submission" date="2023-03" db="EMBL/GenBank/DDBJ databases">
        <title>Massive genome expansion in bonnet fungi (Mycena s.s.) driven by repeated elements and novel gene families across ecological guilds.</title>
        <authorList>
            <consortium name="Lawrence Berkeley National Laboratory"/>
            <person name="Harder C.B."/>
            <person name="Miyauchi S."/>
            <person name="Viragh M."/>
            <person name="Kuo A."/>
            <person name="Thoen E."/>
            <person name="Andreopoulos B."/>
            <person name="Lu D."/>
            <person name="Skrede I."/>
            <person name="Drula E."/>
            <person name="Henrissat B."/>
            <person name="Morin E."/>
            <person name="Kohler A."/>
            <person name="Barry K."/>
            <person name="LaButti K."/>
            <person name="Morin E."/>
            <person name="Salamov A."/>
            <person name="Lipzen A."/>
            <person name="Mereny Z."/>
            <person name="Hegedus B."/>
            <person name="Baldrian P."/>
            <person name="Stursova M."/>
            <person name="Weitz H."/>
            <person name="Taylor A."/>
            <person name="Grigoriev I.V."/>
            <person name="Nagy L.G."/>
            <person name="Martin F."/>
            <person name="Kauserud H."/>
        </authorList>
    </citation>
    <scope>NUCLEOTIDE SEQUENCE</scope>
    <source>
        <strain evidence="2">CBHHK002</strain>
    </source>
</reference>
<evidence type="ECO:0000256" key="1">
    <source>
        <dbReference type="SAM" id="MobiDB-lite"/>
    </source>
</evidence>
<comment type="caution">
    <text evidence="2">The sequence shown here is derived from an EMBL/GenBank/DDBJ whole genome shotgun (WGS) entry which is preliminary data.</text>
</comment>
<dbReference type="Proteomes" id="UP001218218">
    <property type="component" value="Unassembled WGS sequence"/>
</dbReference>
<feature type="compositionally biased region" description="Pro residues" evidence="1">
    <location>
        <begin position="1"/>
        <end position="18"/>
    </location>
</feature>
<sequence>MPPRHAAPNPTPPAPVVNPPRASRHQAALGPDDAPAPAPANPGRSTRGSGSRNTATAQDAPPPPTRGPSVPEQTRGYAPLTSLPPNRGSGSRDQPVLSAASSPNLRTPPRSTPSNPLQFAPPQTPGRAAANRLLSRLNQQSQVASPGPPVRDISDEGSDSDEDEPVGRPRLPRPRLQPLTSLSPSGEEESPPPSRPSRSRARGTTAPRSAPPASEGGQDPWRGYCIDDAQYAWAEDSMLKANTRSANCQAFFGEHTEHRGFMCKLCP</sequence>
<gene>
    <name evidence="2" type="ORF">DFH08DRAFT_797401</name>
</gene>
<organism evidence="2 3">
    <name type="scientific">Mycena albidolilacea</name>
    <dbReference type="NCBI Taxonomy" id="1033008"/>
    <lineage>
        <taxon>Eukaryota</taxon>
        <taxon>Fungi</taxon>
        <taxon>Dikarya</taxon>
        <taxon>Basidiomycota</taxon>
        <taxon>Agaricomycotina</taxon>
        <taxon>Agaricomycetes</taxon>
        <taxon>Agaricomycetidae</taxon>
        <taxon>Agaricales</taxon>
        <taxon>Marasmiineae</taxon>
        <taxon>Mycenaceae</taxon>
        <taxon>Mycena</taxon>
    </lineage>
</organism>
<evidence type="ECO:0000313" key="2">
    <source>
        <dbReference type="EMBL" id="KAJ7366421.1"/>
    </source>
</evidence>
<keyword evidence="3" id="KW-1185">Reference proteome</keyword>
<proteinExistence type="predicted"/>
<feature type="region of interest" description="Disordered" evidence="1">
    <location>
        <begin position="1"/>
        <end position="223"/>
    </location>
</feature>
<accession>A0AAD7AR76</accession>
<name>A0AAD7AR76_9AGAR</name>
<dbReference type="EMBL" id="JARIHO010000002">
    <property type="protein sequence ID" value="KAJ7366421.1"/>
    <property type="molecule type" value="Genomic_DNA"/>
</dbReference>
<protein>
    <submittedName>
        <fullName evidence="2">Uncharacterized protein</fullName>
    </submittedName>
</protein>
<feature type="compositionally biased region" description="Acidic residues" evidence="1">
    <location>
        <begin position="155"/>
        <end position="164"/>
    </location>
</feature>
<evidence type="ECO:0000313" key="3">
    <source>
        <dbReference type="Proteomes" id="UP001218218"/>
    </source>
</evidence>
<feature type="compositionally biased region" description="Low complexity" evidence="1">
    <location>
        <begin position="174"/>
        <end position="185"/>
    </location>
</feature>
<dbReference type="AlphaFoldDB" id="A0AAD7AR76"/>